<protein>
    <recommendedName>
        <fullName evidence="5">Cell wall protein</fullName>
    </recommendedName>
</protein>
<keyword evidence="2" id="KW-1133">Transmembrane helix</keyword>
<comment type="caution">
    <text evidence="3">The sequence shown here is derived from an EMBL/GenBank/DDBJ whole genome shotgun (WGS) entry which is preliminary data.</text>
</comment>
<gene>
    <name evidence="3" type="ORF">CUS89_00790</name>
</gene>
<dbReference type="EMBL" id="PUAP01000002">
    <property type="protein sequence ID" value="PQF25881.1"/>
    <property type="molecule type" value="Genomic_DNA"/>
</dbReference>
<evidence type="ECO:0000256" key="1">
    <source>
        <dbReference type="SAM" id="MobiDB-lite"/>
    </source>
</evidence>
<feature type="region of interest" description="Disordered" evidence="1">
    <location>
        <begin position="40"/>
        <end position="67"/>
    </location>
</feature>
<keyword evidence="2" id="KW-0812">Transmembrane</keyword>
<evidence type="ECO:0008006" key="5">
    <source>
        <dbReference type="Google" id="ProtNLM"/>
    </source>
</evidence>
<dbReference type="AlphaFoldDB" id="A0A2S7S000"/>
<dbReference type="RefSeq" id="WP_104870659.1">
    <property type="nucleotide sequence ID" value="NZ_PUAP01000002.1"/>
</dbReference>
<dbReference type="Proteomes" id="UP000237934">
    <property type="component" value="Unassembled WGS sequence"/>
</dbReference>
<keyword evidence="2" id="KW-0472">Membrane</keyword>
<proteinExistence type="predicted"/>
<reference evidence="3 4" key="1">
    <citation type="journal article" date="2018" name="Pathog. Dis.">
        <title>Whole-genome sequencing based characterization of antimicrobial resistance in Enterococcus.</title>
        <authorList>
            <person name="Tyson G."/>
        </authorList>
    </citation>
    <scope>NUCLEOTIDE SEQUENCE [LARGE SCALE GENOMIC DNA]</scope>
    <source>
        <strain evidence="3 4">CVM N55263</strain>
    </source>
</reference>
<feature type="transmembrane region" description="Helical" evidence="2">
    <location>
        <begin position="75"/>
        <end position="93"/>
    </location>
</feature>
<evidence type="ECO:0000313" key="4">
    <source>
        <dbReference type="Proteomes" id="UP000237934"/>
    </source>
</evidence>
<name>A0A2S7S000_ENTMU</name>
<evidence type="ECO:0000313" key="3">
    <source>
        <dbReference type="EMBL" id="PQF25881.1"/>
    </source>
</evidence>
<feature type="compositionally biased region" description="Pro residues" evidence="1">
    <location>
        <begin position="47"/>
        <end position="56"/>
    </location>
</feature>
<organism evidence="3 4">
    <name type="scientific">Enterococcus mundtii</name>
    <dbReference type="NCBI Taxonomy" id="53346"/>
    <lineage>
        <taxon>Bacteria</taxon>
        <taxon>Bacillati</taxon>
        <taxon>Bacillota</taxon>
        <taxon>Bacilli</taxon>
        <taxon>Lactobacillales</taxon>
        <taxon>Enterococcaceae</taxon>
        <taxon>Enterococcus</taxon>
    </lineage>
</organism>
<sequence length="104" mass="11089">MRKTVGQIIALCFLIIAMQFPLLVYGTQVQSVESEGSIGFTGAYEPIGPPDPPPSTSPQKPDGTLPKTNMIGSTLGLRIGSFLVGGVLLVLGYKRRKATQKTIK</sequence>
<accession>A0A2S7S000</accession>
<evidence type="ECO:0000256" key="2">
    <source>
        <dbReference type="SAM" id="Phobius"/>
    </source>
</evidence>